<proteinExistence type="predicted"/>
<evidence type="ECO:0000313" key="1">
    <source>
        <dbReference type="EMBL" id="WNM23914.1"/>
    </source>
</evidence>
<gene>
    <name evidence="1" type="ORF">RN606_11180</name>
    <name evidence="2" type="ORF">RN607_11180</name>
</gene>
<dbReference type="Proteomes" id="UP001303408">
    <property type="component" value="Chromosome"/>
</dbReference>
<dbReference type="KEGG" id="dcp:RN607_11180"/>
<sequence length="291" mass="29888">MRLKPCTPVLARPDGGLQVGVARPVLLRGLDAAQQSLVRAAETAHVGARDLAVLGTAGRHLYDAGLLAEDAVAPTGVVAIQGAGRVGLELGAALAAAGLRVGFTDRRPAAEEPGLYPRRALVSTCAGGAAWAVRERQPDAHVVDPANPSLVVLVTLGGAARHATAQWEHDGVPHLVISLDDSGAIVGPLVVPGVTACGRCVALERTDHDPAWPALLDQLSVRAPKPAPGIVPDVVATAARMITAHLRRAAVSGESWRIDAGAAPRRFESSPHPRCGCGAAVQTPAMARASR</sequence>
<dbReference type="InterPro" id="IPR036291">
    <property type="entry name" value="NAD(P)-bd_dom_sf"/>
</dbReference>
<dbReference type="AlphaFoldDB" id="A0AA96FBN2"/>
<protein>
    <recommendedName>
        <fullName evidence="4">Bacteriocin biosynthesis cyclodehydratase domain-containing protein</fullName>
    </recommendedName>
</protein>
<dbReference type="Gene3D" id="3.40.50.720">
    <property type="entry name" value="NAD(P)-binding Rossmann-like Domain"/>
    <property type="match status" value="1"/>
</dbReference>
<reference evidence="2 3" key="1">
    <citation type="submission" date="2023-09" db="EMBL/GenBank/DDBJ databases">
        <title>Demequina sp. a novel bacteria isolated from Capsicum annuum.</title>
        <authorList>
            <person name="Humaira Z."/>
            <person name="Lee J."/>
            <person name="Cho D."/>
        </authorList>
    </citation>
    <scope>NUCLEOTIDE SEQUENCE</scope>
    <source>
        <strain evidence="1 3">OYTSA14</strain>
        <strain evidence="2">PMTSA13</strain>
    </source>
</reference>
<dbReference type="EMBL" id="CP134880">
    <property type="protein sequence ID" value="WNM26753.1"/>
    <property type="molecule type" value="Genomic_DNA"/>
</dbReference>
<organism evidence="2">
    <name type="scientific">Demequina capsici</name>
    <dbReference type="NCBI Taxonomy" id="3075620"/>
    <lineage>
        <taxon>Bacteria</taxon>
        <taxon>Bacillati</taxon>
        <taxon>Actinomycetota</taxon>
        <taxon>Actinomycetes</taxon>
        <taxon>Micrococcales</taxon>
        <taxon>Demequinaceae</taxon>
        <taxon>Demequina</taxon>
    </lineage>
</organism>
<accession>A0AA96F5X0</accession>
<name>A0AA96FBN2_9MICO</name>
<accession>A0AA96FBN2</accession>
<dbReference type="RefSeq" id="WP_313497195.1">
    <property type="nucleotide sequence ID" value="NZ_CP134879.1"/>
</dbReference>
<dbReference type="Proteomes" id="UP001304125">
    <property type="component" value="Chromosome"/>
</dbReference>
<dbReference type="EMBL" id="CP134879">
    <property type="protein sequence ID" value="WNM23914.1"/>
    <property type="molecule type" value="Genomic_DNA"/>
</dbReference>
<evidence type="ECO:0000313" key="2">
    <source>
        <dbReference type="EMBL" id="WNM26753.1"/>
    </source>
</evidence>
<keyword evidence="3" id="KW-1185">Reference proteome</keyword>
<evidence type="ECO:0000313" key="3">
    <source>
        <dbReference type="Proteomes" id="UP001304125"/>
    </source>
</evidence>
<evidence type="ECO:0008006" key="4">
    <source>
        <dbReference type="Google" id="ProtNLM"/>
    </source>
</evidence>
<dbReference type="SUPFAM" id="SSF51735">
    <property type="entry name" value="NAD(P)-binding Rossmann-fold domains"/>
    <property type="match status" value="1"/>
</dbReference>